<dbReference type="EMBL" id="CM007387">
    <property type="protein sequence ID" value="ONK63241.1"/>
    <property type="molecule type" value="Genomic_DNA"/>
</dbReference>
<protein>
    <recommendedName>
        <fullName evidence="3">Serine-threonine/tyrosine-protein kinase catalytic domain-containing protein</fullName>
    </recommendedName>
</protein>
<reference evidence="2" key="1">
    <citation type="journal article" date="2017" name="Nat. Commun.">
        <title>The asparagus genome sheds light on the origin and evolution of a young Y chromosome.</title>
        <authorList>
            <person name="Harkess A."/>
            <person name="Zhou J."/>
            <person name="Xu C."/>
            <person name="Bowers J.E."/>
            <person name="Van der Hulst R."/>
            <person name="Ayyampalayam S."/>
            <person name="Mercati F."/>
            <person name="Riccardi P."/>
            <person name="McKain M.R."/>
            <person name="Kakrana A."/>
            <person name="Tang H."/>
            <person name="Ray J."/>
            <person name="Groenendijk J."/>
            <person name="Arikit S."/>
            <person name="Mathioni S.M."/>
            <person name="Nakano M."/>
            <person name="Shan H."/>
            <person name="Telgmann-Rauber A."/>
            <person name="Kanno A."/>
            <person name="Yue Z."/>
            <person name="Chen H."/>
            <person name="Li W."/>
            <person name="Chen Y."/>
            <person name="Xu X."/>
            <person name="Zhang Y."/>
            <person name="Luo S."/>
            <person name="Chen H."/>
            <person name="Gao J."/>
            <person name="Mao Z."/>
            <person name="Pires J.C."/>
            <person name="Luo M."/>
            <person name="Kudrna D."/>
            <person name="Wing R.A."/>
            <person name="Meyers B.C."/>
            <person name="Yi K."/>
            <person name="Kong H."/>
            <person name="Lavrijsen P."/>
            <person name="Sunseri F."/>
            <person name="Falavigna A."/>
            <person name="Ye Y."/>
            <person name="Leebens-Mack J.H."/>
            <person name="Chen G."/>
        </authorList>
    </citation>
    <scope>NUCLEOTIDE SEQUENCE [LARGE SCALE GENOMIC DNA]</scope>
    <source>
        <strain evidence="2">cv. DH0086</strain>
    </source>
</reference>
<accession>A0A5P1EEW0</accession>
<evidence type="ECO:0000313" key="1">
    <source>
        <dbReference type="EMBL" id="ONK63241.1"/>
    </source>
</evidence>
<name>A0A5P1EEW0_ASPOF</name>
<organism evidence="1 2">
    <name type="scientific">Asparagus officinalis</name>
    <name type="common">Garden asparagus</name>
    <dbReference type="NCBI Taxonomy" id="4686"/>
    <lineage>
        <taxon>Eukaryota</taxon>
        <taxon>Viridiplantae</taxon>
        <taxon>Streptophyta</taxon>
        <taxon>Embryophyta</taxon>
        <taxon>Tracheophyta</taxon>
        <taxon>Spermatophyta</taxon>
        <taxon>Magnoliopsida</taxon>
        <taxon>Liliopsida</taxon>
        <taxon>Asparagales</taxon>
        <taxon>Asparagaceae</taxon>
        <taxon>Asparagoideae</taxon>
        <taxon>Asparagus</taxon>
    </lineage>
</organism>
<dbReference type="AlphaFoldDB" id="A0A5P1EEW0"/>
<evidence type="ECO:0000313" key="2">
    <source>
        <dbReference type="Proteomes" id="UP000243459"/>
    </source>
</evidence>
<gene>
    <name evidence="1" type="ORF">A4U43_C07F12840</name>
</gene>
<sequence>MLYEGVPGDRMVKLLQIALKCIYKSADARPTMSQVAEMIHSLKEEEDSIWNFLLRYAILSAEAEELDDYPSPTKPQRYMNLQSQS</sequence>
<dbReference type="Gramene" id="ONK63241">
    <property type="protein sequence ID" value="ONK63241"/>
    <property type="gene ID" value="A4U43_C07F12840"/>
</dbReference>
<dbReference type="Proteomes" id="UP000243459">
    <property type="component" value="Chromosome 7"/>
</dbReference>
<evidence type="ECO:0008006" key="3">
    <source>
        <dbReference type="Google" id="ProtNLM"/>
    </source>
</evidence>
<proteinExistence type="predicted"/>
<dbReference type="Gene3D" id="1.10.510.10">
    <property type="entry name" value="Transferase(Phosphotransferase) domain 1"/>
    <property type="match status" value="1"/>
</dbReference>
<keyword evidence="2" id="KW-1185">Reference proteome</keyword>